<dbReference type="InterPro" id="IPR035810">
    <property type="entry name" value="PEBP_euk"/>
</dbReference>
<keyword evidence="3" id="KW-1185">Reference proteome</keyword>
<dbReference type="PANTHER" id="PTHR11362">
    <property type="entry name" value="PHOSPHATIDYLETHANOLAMINE-BINDING PROTEIN"/>
    <property type="match status" value="1"/>
</dbReference>
<evidence type="ECO:0000256" key="1">
    <source>
        <dbReference type="SAM" id="SignalP"/>
    </source>
</evidence>
<dbReference type="Gene3D" id="3.90.280.10">
    <property type="entry name" value="PEBP-like"/>
    <property type="match status" value="1"/>
</dbReference>
<proteinExistence type="predicted"/>
<comment type="caution">
    <text evidence="2">The sequence shown here is derived from an EMBL/GenBank/DDBJ whole genome shotgun (WGS) entry which is preliminary data.</text>
</comment>
<dbReference type="Pfam" id="PF01161">
    <property type="entry name" value="PBP"/>
    <property type="match status" value="1"/>
</dbReference>
<gene>
    <name evidence="2" type="ORF">BDP27DRAFT_1431164</name>
</gene>
<feature type="signal peptide" evidence="1">
    <location>
        <begin position="1"/>
        <end position="21"/>
    </location>
</feature>
<dbReference type="EMBL" id="JADNRY010000292">
    <property type="protein sequence ID" value="KAF9059571.1"/>
    <property type="molecule type" value="Genomic_DNA"/>
</dbReference>
<feature type="chain" id="PRO_5040366692" evidence="1">
    <location>
        <begin position="22"/>
        <end position="211"/>
    </location>
</feature>
<dbReference type="SUPFAM" id="SSF49777">
    <property type="entry name" value="PEBP-like"/>
    <property type="match status" value="1"/>
</dbReference>
<dbReference type="AlphaFoldDB" id="A0A9P5P799"/>
<dbReference type="Proteomes" id="UP000772434">
    <property type="component" value="Unassembled WGS sequence"/>
</dbReference>
<evidence type="ECO:0000313" key="2">
    <source>
        <dbReference type="EMBL" id="KAF9059571.1"/>
    </source>
</evidence>
<evidence type="ECO:0000313" key="3">
    <source>
        <dbReference type="Proteomes" id="UP000772434"/>
    </source>
</evidence>
<sequence length="211" mass="22519">MHFTRITRLLLLVASFVVTSAQDTSLAAVKAAFEEVNIPEDIFITFNPTVLLEVTLPEPNARDIILHAGIHVPLNDTAGPPSYAIRGNAGKGPFVVAVIDPDAPTPGDPSEADYRHFLGANFFASHRGVLQPLTNTTPAISDFLMPTPPAGSPLHRYTFLLYNQPAGFNKQTLVNSTTPVPSWNLSSFAEATGLGQPIGGTFMLTGPNPTT</sequence>
<dbReference type="OrthoDB" id="2506647at2759"/>
<name>A0A9P5P799_9AGAR</name>
<accession>A0A9P5P799</accession>
<dbReference type="InterPro" id="IPR008914">
    <property type="entry name" value="PEBP"/>
</dbReference>
<reference evidence="2" key="1">
    <citation type="submission" date="2020-11" db="EMBL/GenBank/DDBJ databases">
        <authorList>
            <consortium name="DOE Joint Genome Institute"/>
            <person name="Ahrendt S."/>
            <person name="Riley R."/>
            <person name="Andreopoulos W."/>
            <person name="Labutti K."/>
            <person name="Pangilinan J."/>
            <person name="Ruiz-Duenas F.J."/>
            <person name="Barrasa J.M."/>
            <person name="Sanchez-Garcia M."/>
            <person name="Camarero S."/>
            <person name="Miyauchi S."/>
            <person name="Serrano A."/>
            <person name="Linde D."/>
            <person name="Babiker R."/>
            <person name="Drula E."/>
            <person name="Ayuso-Fernandez I."/>
            <person name="Pacheco R."/>
            <person name="Padilla G."/>
            <person name="Ferreira P."/>
            <person name="Barriuso J."/>
            <person name="Kellner H."/>
            <person name="Castanera R."/>
            <person name="Alfaro M."/>
            <person name="Ramirez L."/>
            <person name="Pisabarro A.G."/>
            <person name="Kuo A."/>
            <person name="Tritt A."/>
            <person name="Lipzen A."/>
            <person name="He G."/>
            <person name="Yan M."/>
            <person name="Ng V."/>
            <person name="Cullen D."/>
            <person name="Martin F."/>
            <person name="Rosso M.-N."/>
            <person name="Henrissat B."/>
            <person name="Hibbett D."/>
            <person name="Martinez A.T."/>
            <person name="Grigoriev I.V."/>
        </authorList>
    </citation>
    <scope>NUCLEOTIDE SEQUENCE</scope>
    <source>
        <strain evidence="2">AH 40177</strain>
    </source>
</reference>
<dbReference type="CDD" id="cd00866">
    <property type="entry name" value="PEBP_euk"/>
    <property type="match status" value="1"/>
</dbReference>
<keyword evidence="1" id="KW-0732">Signal</keyword>
<dbReference type="InterPro" id="IPR036610">
    <property type="entry name" value="PEBP-like_sf"/>
</dbReference>
<protein>
    <submittedName>
        <fullName evidence="2">PEBP-like protein</fullName>
    </submittedName>
</protein>
<organism evidence="2 3">
    <name type="scientific">Rhodocollybia butyracea</name>
    <dbReference type="NCBI Taxonomy" id="206335"/>
    <lineage>
        <taxon>Eukaryota</taxon>
        <taxon>Fungi</taxon>
        <taxon>Dikarya</taxon>
        <taxon>Basidiomycota</taxon>
        <taxon>Agaricomycotina</taxon>
        <taxon>Agaricomycetes</taxon>
        <taxon>Agaricomycetidae</taxon>
        <taxon>Agaricales</taxon>
        <taxon>Marasmiineae</taxon>
        <taxon>Omphalotaceae</taxon>
        <taxon>Rhodocollybia</taxon>
    </lineage>
</organism>
<dbReference type="PANTHER" id="PTHR11362:SF82">
    <property type="entry name" value="PHOSPHATIDYLETHANOLAMINE-BINDING PROTEIN 4"/>
    <property type="match status" value="1"/>
</dbReference>